<gene>
    <name evidence="1" type="ORF">AADG42_18240</name>
</gene>
<protein>
    <submittedName>
        <fullName evidence="1">Uncharacterized protein</fullName>
    </submittedName>
</protein>
<evidence type="ECO:0000313" key="1">
    <source>
        <dbReference type="EMBL" id="XAN09175.1"/>
    </source>
</evidence>
<dbReference type="EMBL" id="CP154795">
    <property type="protein sequence ID" value="XAN09175.1"/>
    <property type="molecule type" value="Genomic_DNA"/>
</dbReference>
<name>A0ABZ3FWW2_9ACTN</name>
<keyword evidence="2" id="KW-1185">Reference proteome</keyword>
<accession>A0ABZ3FWW2</accession>
<dbReference type="RefSeq" id="WP_425310632.1">
    <property type="nucleotide sequence ID" value="NZ_CP154795.1"/>
</dbReference>
<evidence type="ECO:0000313" key="2">
    <source>
        <dbReference type="Proteomes" id="UP001442841"/>
    </source>
</evidence>
<proteinExistence type="predicted"/>
<reference evidence="1 2" key="1">
    <citation type="submission" date="2024-04" db="EMBL/GenBank/DDBJ databases">
        <title>Isolation of an actinomycete strain from pig manure.</title>
        <authorList>
            <person name="Gong T."/>
            <person name="Yu Z."/>
            <person name="An M."/>
            <person name="Wei C."/>
            <person name="Yang W."/>
            <person name="Liu L."/>
        </authorList>
    </citation>
    <scope>NUCLEOTIDE SEQUENCE [LARGE SCALE GENOMIC DNA]</scope>
    <source>
        <strain evidence="1 2">ZF39</strain>
    </source>
</reference>
<dbReference type="Proteomes" id="UP001442841">
    <property type="component" value="Chromosome"/>
</dbReference>
<organism evidence="1 2">
    <name type="scientific">Ammonicoccus fulvus</name>
    <dbReference type="NCBI Taxonomy" id="3138240"/>
    <lineage>
        <taxon>Bacteria</taxon>
        <taxon>Bacillati</taxon>
        <taxon>Actinomycetota</taxon>
        <taxon>Actinomycetes</taxon>
        <taxon>Propionibacteriales</taxon>
        <taxon>Propionibacteriaceae</taxon>
        <taxon>Ammonicoccus</taxon>
    </lineage>
</organism>
<sequence length="88" mass="9671">MNTNTIPTTGQIFREYATRTRAEIVAWSSSDDQGEHKLDVATDAAIELLVAAGVAEHYADTRQLEDVQELLALAFAKCPQLADFVFSL</sequence>